<dbReference type="PANTHER" id="PTHR35530:SF1">
    <property type="entry name" value="2-HYDROXYMUCONATE TAUTOMERASE"/>
    <property type="match status" value="1"/>
</dbReference>
<dbReference type="STRING" id="1120923.SAMN02746095_02894"/>
<dbReference type="Gene3D" id="3.30.429.10">
    <property type="entry name" value="Macrophage Migration Inhibitory Factor"/>
    <property type="match status" value="2"/>
</dbReference>
<dbReference type="PANTHER" id="PTHR35530">
    <property type="entry name" value="TAUTOMERASE-RELATED"/>
    <property type="match status" value="1"/>
</dbReference>
<dbReference type="OrthoDB" id="9803586at2"/>
<gene>
    <name evidence="1" type="ORF">Aam_022_035</name>
</gene>
<organism evidence="1 2">
    <name type="scientific">Acidocella aminolytica 101 = DSM 11237</name>
    <dbReference type="NCBI Taxonomy" id="1120923"/>
    <lineage>
        <taxon>Bacteria</taxon>
        <taxon>Pseudomonadati</taxon>
        <taxon>Pseudomonadota</taxon>
        <taxon>Alphaproteobacteria</taxon>
        <taxon>Acetobacterales</taxon>
        <taxon>Acidocellaceae</taxon>
        <taxon>Acidocella</taxon>
    </lineage>
</organism>
<dbReference type="InterPro" id="IPR014347">
    <property type="entry name" value="Tautomerase/MIF_sf"/>
</dbReference>
<accession>A0A0D6PEB1</accession>
<proteinExistence type="predicted"/>
<keyword evidence="2" id="KW-1185">Reference proteome</keyword>
<name>A0A0D6PEB1_9PROT</name>
<dbReference type="RefSeq" id="WP_048877991.1">
    <property type="nucleotide sequence ID" value="NZ_BANC01000022.1"/>
</dbReference>
<comment type="caution">
    <text evidence="1">The sequence shown here is derived from an EMBL/GenBank/DDBJ whole genome shotgun (WGS) entry which is preliminary data.</text>
</comment>
<dbReference type="EMBL" id="BANC01000022">
    <property type="protein sequence ID" value="GAN79548.1"/>
    <property type="molecule type" value="Genomic_DNA"/>
</dbReference>
<dbReference type="SUPFAM" id="SSF55331">
    <property type="entry name" value="Tautomerase/MIF"/>
    <property type="match status" value="1"/>
</dbReference>
<reference evidence="1 2" key="1">
    <citation type="submission" date="2012-11" db="EMBL/GenBank/DDBJ databases">
        <title>Whole genome sequence of Acidocella aminolytica 101 = DSM 11237.</title>
        <authorList>
            <person name="Azuma Y."/>
            <person name="Higashiura N."/>
            <person name="Hirakawa H."/>
            <person name="Matsushita K."/>
        </authorList>
    </citation>
    <scope>NUCLEOTIDE SEQUENCE [LARGE SCALE GENOMIC DNA]</scope>
    <source>
        <strain evidence="2">101 / DSM 11237</strain>
    </source>
</reference>
<evidence type="ECO:0000313" key="2">
    <source>
        <dbReference type="Proteomes" id="UP000032668"/>
    </source>
</evidence>
<evidence type="ECO:0000313" key="1">
    <source>
        <dbReference type="EMBL" id="GAN79548.1"/>
    </source>
</evidence>
<dbReference type="AlphaFoldDB" id="A0A0D6PEB1"/>
<protein>
    <submittedName>
        <fullName evidence="1">4-oxalocrotonate tautomerase</fullName>
    </submittedName>
</protein>
<dbReference type="Proteomes" id="UP000032668">
    <property type="component" value="Unassembled WGS sequence"/>
</dbReference>
<sequence length="135" mass="15084">MPGIILTVAGHPNRELSEKLAAKVAEVTCQILKKELERTAVQVWYLPHEDWFIGGQSLSALGKNAFKLEVTITDETNTKAEKAAFHRQAFALLSEMIGNLHPHSNIHVIDCRASAYGYGGVTQEERRFIQPERIS</sequence>